<evidence type="ECO:0008006" key="3">
    <source>
        <dbReference type="Google" id="ProtNLM"/>
    </source>
</evidence>
<proteinExistence type="predicted"/>
<dbReference type="KEGG" id="emt:CPZ25_008550"/>
<sequence>MAIIDEHSLKRMLRAFYSIKASAEQSASYSMLDTITDIENAIKQSKISAKQRQRLNYWMDGYTSKQIAELEHKGERVINQSLLTACQKIVIYLKGE</sequence>
<dbReference type="AlphaFoldDB" id="A0A4P9C7E8"/>
<accession>A0A4P9C7E8</accession>
<name>A0A4P9C7E8_EUBML</name>
<dbReference type="EMBL" id="CP029487">
    <property type="protein sequence ID" value="QCT71377.1"/>
    <property type="molecule type" value="Genomic_DNA"/>
</dbReference>
<gene>
    <name evidence="1" type="ORF">CPZ25_008550</name>
</gene>
<protein>
    <recommendedName>
        <fullName evidence="3">RNA polymerase sigma-70 region 4 domain-containing protein</fullName>
    </recommendedName>
</protein>
<dbReference type="RefSeq" id="WP_096920188.1">
    <property type="nucleotide sequence ID" value="NZ_CP029487.1"/>
</dbReference>
<reference evidence="1 2" key="1">
    <citation type="submission" date="2018-05" db="EMBL/GenBank/DDBJ databases">
        <title>Genome comparison of Eubacterium sp.</title>
        <authorList>
            <person name="Feng Y."/>
            <person name="Sanchez-Andrea I."/>
            <person name="Stams A.J.M."/>
            <person name="De Vos W.M."/>
        </authorList>
    </citation>
    <scope>NUCLEOTIDE SEQUENCE [LARGE SCALE GENOMIC DNA]</scope>
    <source>
        <strain evidence="1 2">YI</strain>
    </source>
</reference>
<evidence type="ECO:0000313" key="1">
    <source>
        <dbReference type="EMBL" id="QCT71377.1"/>
    </source>
</evidence>
<keyword evidence="2" id="KW-1185">Reference proteome</keyword>
<dbReference type="Proteomes" id="UP000218387">
    <property type="component" value="Chromosome"/>
</dbReference>
<organism evidence="1 2">
    <name type="scientific">Eubacterium maltosivorans</name>
    <dbReference type="NCBI Taxonomy" id="2041044"/>
    <lineage>
        <taxon>Bacteria</taxon>
        <taxon>Bacillati</taxon>
        <taxon>Bacillota</taxon>
        <taxon>Clostridia</taxon>
        <taxon>Eubacteriales</taxon>
        <taxon>Eubacteriaceae</taxon>
        <taxon>Eubacterium</taxon>
    </lineage>
</organism>
<evidence type="ECO:0000313" key="2">
    <source>
        <dbReference type="Proteomes" id="UP000218387"/>
    </source>
</evidence>